<organism evidence="2">
    <name type="scientific">marine sediment metagenome</name>
    <dbReference type="NCBI Taxonomy" id="412755"/>
    <lineage>
        <taxon>unclassified sequences</taxon>
        <taxon>metagenomes</taxon>
        <taxon>ecological metagenomes</taxon>
    </lineage>
</organism>
<gene>
    <name evidence="2" type="ORF">LCGC14_0560390</name>
</gene>
<sequence>MVSVGYITIKIKNSKWYFENIRRRSILGTKKFLYVGEIQDPIKGKMEIEVMAKNTIDLKKIVKAYILRLL</sequence>
<feature type="domain" description="BRCT" evidence="1">
    <location>
        <begin position="1"/>
        <end position="34"/>
    </location>
</feature>
<dbReference type="EMBL" id="LAZR01000795">
    <property type="protein sequence ID" value="KKN57666.1"/>
    <property type="molecule type" value="Genomic_DNA"/>
</dbReference>
<protein>
    <recommendedName>
        <fullName evidence="1">BRCT domain-containing protein</fullName>
    </recommendedName>
</protein>
<comment type="caution">
    <text evidence="2">The sequence shown here is derived from an EMBL/GenBank/DDBJ whole genome shotgun (WGS) entry which is preliminary data.</text>
</comment>
<dbReference type="InterPro" id="IPR001357">
    <property type="entry name" value="BRCT_dom"/>
</dbReference>
<proteinExistence type="predicted"/>
<evidence type="ECO:0000259" key="1">
    <source>
        <dbReference type="PROSITE" id="PS50172"/>
    </source>
</evidence>
<dbReference type="PROSITE" id="PS50172">
    <property type="entry name" value="BRCT"/>
    <property type="match status" value="1"/>
</dbReference>
<accession>A0A0F9U8T5</accession>
<name>A0A0F9U8T5_9ZZZZ</name>
<evidence type="ECO:0000313" key="2">
    <source>
        <dbReference type="EMBL" id="KKN57666.1"/>
    </source>
</evidence>
<dbReference type="AlphaFoldDB" id="A0A0F9U8T5"/>
<reference evidence="2" key="1">
    <citation type="journal article" date="2015" name="Nature">
        <title>Complex archaea that bridge the gap between prokaryotes and eukaryotes.</title>
        <authorList>
            <person name="Spang A."/>
            <person name="Saw J.H."/>
            <person name="Jorgensen S.L."/>
            <person name="Zaremba-Niedzwiedzka K."/>
            <person name="Martijn J."/>
            <person name="Lind A.E."/>
            <person name="van Eijk R."/>
            <person name="Schleper C."/>
            <person name="Guy L."/>
            <person name="Ettema T.J."/>
        </authorList>
    </citation>
    <scope>NUCLEOTIDE SEQUENCE</scope>
</reference>